<protein>
    <submittedName>
        <fullName evidence="1">Uncharacterized protein</fullName>
    </submittedName>
</protein>
<evidence type="ECO:0000313" key="1">
    <source>
        <dbReference type="EMBL" id="AAB57769.1"/>
    </source>
</evidence>
<dbReference type="EMBL" id="U48870">
    <property type="protein sequence ID" value="AAB57769.1"/>
    <property type="molecule type" value="Genomic_DNA"/>
</dbReference>
<name>Q45482_BACIU</name>
<organism evidence="1">
    <name type="scientific">Bacillus subtilis</name>
    <dbReference type="NCBI Taxonomy" id="1423"/>
    <lineage>
        <taxon>Bacteria</taxon>
        <taxon>Bacillati</taxon>
        <taxon>Bacillota</taxon>
        <taxon>Bacilli</taxon>
        <taxon>Bacillales</taxon>
        <taxon>Bacillaceae</taxon>
        <taxon>Bacillus</taxon>
    </lineage>
</organism>
<proteinExistence type="predicted"/>
<accession>Q45482</accession>
<reference evidence="1" key="1">
    <citation type="journal article" date="1997" name="Microbiology">
        <title>The signal peptidase II (lsp) gene of Bacillus subtilis.</title>
        <authorList>
            <person name="Pragai Z."/>
            <person name="Tjalsma H."/>
            <person name="Bolhuis A."/>
            <person name="van Dijl J.M."/>
            <person name="Venema G."/>
            <person name="Bron S."/>
        </authorList>
    </citation>
    <scope>NUCLEOTIDE SEQUENCE</scope>
    <source>
        <strain evidence="1">168</strain>
    </source>
</reference>
<sequence length="120" mass="13878">MICNIYRNICTFYKRFIVACFFRKIISVKSNINFTDCNRISLNLFNAFRKAFCQVNPSCLNADKNAVIHSFIAFDHFVSNPGQRPSNCLFVENDSFLIQCVTPHSSYRRKNPSCQSIEGF</sequence>
<dbReference type="AlphaFoldDB" id="Q45482"/>